<dbReference type="STRING" id="1802362.A2806_02575"/>
<name>A0A1G2PHX1_9BACT</name>
<dbReference type="InterPro" id="IPR029499">
    <property type="entry name" value="PduO-typ"/>
</dbReference>
<dbReference type="PANTHER" id="PTHR12213">
    <property type="entry name" value="CORRINOID ADENOSYLTRANSFERASE"/>
    <property type="match status" value="1"/>
</dbReference>
<feature type="region of interest" description="Disordered" evidence="5">
    <location>
        <begin position="1"/>
        <end position="22"/>
    </location>
</feature>
<evidence type="ECO:0000256" key="3">
    <source>
        <dbReference type="ARBA" id="ARBA00022840"/>
    </source>
</evidence>
<dbReference type="Proteomes" id="UP000177629">
    <property type="component" value="Unassembled WGS sequence"/>
</dbReference>
<accession>A0A1G2PHX1</accession>
<keyword evidence="3 4" id="KW-0067">ATP-binding</keyword>
<dbReference type="InterPro" id="IPR016030">
    <property type="entry name" value="CblAdoTrfase-like"/>
</dbReference>
<comment type="catalytic activity">
    <reaction evidence="4">
        <text>2 cob(II)yrinate a,c diamide + reduced [electron-transfer flavoprotein] + 2 ATP = 2 adenosylcob(III)yrinate a,c-diamide + 2 triphosphate + oxidized [electron-transfer flavoprotein] + 3 H(+)</text>
        <dbReference type="Rhea" id="RHEA:11528"/>
        <dbReference type="Rhea" id="RHEA-COMP:10685"/>
        <dbReference type="Rhea" id="RHEA-COMP:10686"/>
        <dbReference type="ChEBI" id="CHEBI:15378"/>
        <dbReference type="ChEBI" id="CHEBI:18036"/>
        <dbReference type="ChEBI" id="CHEBI:30616"/>
        <dbReference type="ChEBI" id="CHEBI:57692"/>
        <dbReference type="ChEBI" id="CHEBI:58307"/>
        <dbReference type="ChEBI" id="CHEBI:58503"/>
        <dbReference type="ChEBI" id="CHEBI:58537"/>
        <dbReference type="EC" id="2.5.1.17"/>
    </reaction>
</comment>
<dbReference type="GO" id="GO:0008817">
    <property type="term" value="F:corrinoid adenosyltransferase activity"/>
    <property type="evidence" value="ECO:0007669"/>
    <property type="project" value="UniProtKB-UniRule"/>
</dbReference>
<evidence type="ECO:0000256" key="5">
    <source>
        <dbReference type="SAM" id="MobiDB-lite"/>
    </source>
</evidence>
<evidence type="ECO:0000256" key="1">
    <source>
        <dbReference type="ARBA" id="ARBA00022679"/>
    </source>
</evidence>
<feature type="domain" description="Cobalamin adenosyltransferase-like" evidence="6">
    <location>
        <begin position="5"/>
        <end position="166"/>
    </location>
</feature>
<dbReference type="PANTHER" id="PTHR12213:SF0">
    <property type="entry name" value="CORRINOID ADENOSYLTRANSFERASE MMAB"/>
    <property type="match status" value="1"/>
</dbReference>
<dbReference type="GO" id="GO:0005524">
    <property type="term" value="F:ATP binding"/>
    <property type="evidence" value="ECO:0007669"/>
    <property type="project" value="UniProtKB-UniRule"/>
</dbReference>
<gene>
    <name evidence="7" type="ORF">A2806_02575</name>
</gene>
<reference evidence="7 8" key="1">
    <citation type="journal article" date="2016" name="Nat. Commun.">
        <title>Thousands of microbial genomes shed light on interconnected biogeochemical processes in an aquifer system.</title>
        <authorList>
            <person name="Anantharaman K."/>
            <person name="Brown C.T."/>
            <person name="Hug L.A."/>
            <person name="Sharon I."/>
            <person name="Castelle C.J."/>
            <person name="Probst A.J."/>
            <person name="Thomas B.C."/>
            <person name="Singh A."/>
            <person name="Wilkins M.J."/>
            <person name="Karaoz U."/>
            <person name="Brodie E.L."/>
            <person name="Williams K.H."/>
            <person name="Hubbard S.S."/>
            <person name="Banfield J.F."/>
        </authorList>
    </citation>
    <scope>NUCLEOTIDE SEQUENCE [LARGE SCALE GENOMIC DNA]</scope>
</reference>
<dbReference type="Pfam" id="PF01923">
    <property type="entry name" value="Cob_adeno_trans"/>
    <property type="match status" value="1"/>
</dbReference>
<evidence type="ECO:0000313" key="8">
    <source>
        <dbReference type="Proteomes" id="UP000177629"/>
    </source>
</evidence>
<dbReference type="InterPro" id="IPR036451">
    <property type="entry name" value="CblAdoTrfase-like_sf"/>
</dbReference>
<comment type="caution">
    <text evidence="7">The sequence shown here is derived from an EMBL/GenBank/DDBJ whole genome shotgun (WGS) entry which is preliminary data.</text>
</comment>
<evidence type="ECO:0000259" key="6">
    <source>
        <dbReference type="Pfam" id="PF01923"/>
    </source>
</evidence>
<dbReference type="EMBL" id="MHSS01000011">
    <property type="protein sequence ID" value="OHA47934.1"/>
    <property type="molecule type" value="Genomic_DNA"/>
</dbReference>
<keyword evidence="4" id="KW-0169">Cobalamin biosynthesis</keyword>
<evidence type="ECO:0000313" key="7">
    <source>
        <dbReference type="EMBL" id="OHA47934.1"/>
    </source>
</evidence>
<dbReference type="NCBIfam" id="TIGR00636">
    <property type="entry name" value="PduO_Nterm"/>
    <property type="match status" value="1"/>
</dbReference>
<comment type="similarity">
    <text evidence="4">Belongs to the Cob(I)alamin adenosyltransferase family.</text>
</comment>
<sequence>MPRSYTRTGDKGETGRIGPQRRKKSDQLYEVVGTLDEFIAWIGFAASCTNEQRVIRILHDIQQFLFCAGADVATPLDQACRRRIREDDTKKLEKIIEDFEKDLADLRNFILPAGTQAVTALHVARAVARRAERATVKFGESEELNRSMVPFLNRLSSLLFVMARWLHHKERGKEEHPTYNP</sequence>
<dbReference type="UniPathway" id="UPA00148">
    <property type="reaction ID" value="UER00233"/>
</dbReference>
<keyword evidence="1 4" id="KW-0808">Transferase</keyword>
<dbReference type="AlphaFoldDB" id="A0A1G2PHX1"/>
<comment type="catalytic activity">
    <reaction evidence="4">
        <text>2 cob(II)alamin + reduced [electron-transfer flavoprotein] + 2 ATP = 2 adenosylcob(III)alamin + 2 triphosphate + oxidized [electron-transfer flavoprotein] + 3 H(+)</text>
        <dbReference type="Rhea" id="RHEA:28671"/>
        <dbReference type="Rhea" id="RHEA-COMP:10685"/>
        <dbReference type="Rhea" id="RHEA-COMP:10686"/>
        <dbReference type="ChEBI" id="CHEBI:15378"/>
        <dbReference type="ChEBI" id="CHEBI:16304"/>
        <dbReference type="ChEBI" id="CHEBI:18036"/>
        <dbReference type="ChEBI" id="CHEBI:18408"/>
        <dbReference type="ChEBI" id="CHEBI:30616"/>
        <dbReference type="ChEBI" id="CHEBI:57692"/>
        <dbReference type="ChEBI" id="CHEBI:58307"/>
        <dbReference type="EC" id="2.5.1.17"/>
    </reaction>
</comment>
<dbReference type="GO" id="GO:0009236">
    <property type="term" value="P:cobalamin biosynthetic process"/>
    <property type="evidence" value="ECO:0007669"/>
    <property type="project" value="UniProtKB-UniRule"/>
</dbReference>
<dbReference type="Gene3D" id="1.20.1200.10">
    <property type="entry name" value="Cobalamin adenosyltransferase-like"/>
    <property type="match status" value="1"/>
</dbReference>
<keyword evidence="2 4" id="KW-0547">Nucleotide-binding</keyword>
<dbReference type="EC" id="2.5.1.17" evidence="4"/>
<evidence type="ECO:0000256" key="4">
    <source>
        <dbReference type="RuleBase" id="RU366026"/>
    </source>
</evidence>
<proteinExistence type="inferred from homology"/>
<evidence type="ECO:0000256" key="2">
    <source>
        <dbReference type="ARBA" id="ARBA00022741"/>
    </source>
</evidence>
<dbReference type="SUPFAM" id="SSF89028">
    <property type="entry name" value="Cobalamin adenosyltransferase-like"/>
    <property type="match status" value="1"/>
</dbReference>
<organism evidence="7 8">
    <name type="scientific">Candidatus Terrybacteria bacterium RIFCSPHIGHO2_01_FULL_48_17</name>
    <dbReference type="NCBI Taxonomy" id="1802362"/>
    <lineage>
        <taxon>Bacteria</taxon>
        <taxon>Candidatus Terryibacteriota</taxon>
    </lineage>
</organism>
<protein>
    <recommendedName>
        <fullName evidence="4">Corrinoid adenosyltransferase</fullName>
        <ecNumber evidence="4">2.5.1.17</ecNumber>
    </recommendedName>
    <alternativeName>
        <fullName evidence="4">Cob(II)alamin adenosyltransferase</fullName>
    </alternativeName>
    <alternativeName>
        <fullName evidence="4">Cob(II)yrinic acid a,c-diamide adenosyltransferase</fullName>
    </alternativeName>
    <alternativeName>
        <fullName evidence="4">Cobinamide/cobalamin adenosyltransferase</fullName>
    </alternativeName>
</protein>
<comment type="pathway">
    <text evidence="4">Cofactor biosynthesis; adenosylcobalamin biosynthesis; adenosylcobalamin from cob(II)yrinate a,c-diamide: step 2/7.</text>
</comment>